<sequence length="114" mass="12495">MCAWRLTKETSSVFWGSRVVARARFYVCLRDLRTRPLDRFPSGESPYAGPAAVSLGDPASLIEVPAGMTHHGVPESVREEMGITDGLIRLSVGLEDVKDIIADFDQAFSALTKK</sequence>
<keyword evidence="5" id="KW-1185">Reference proteome</keyword>
<dbReference type="Gene3D" id="3.90.1150.10">
    <property type="entry name" value="Aspartate Aminotransferase, domain 1"/>
    <property type="match status" value="1"/>
</dbReference>
<dbReference type="InterPro" id="IPR000277">
    <property type="entry name" value="Cys/Met-Metab_PyrdxlP-dep_enz"/>
</dbReference>
<dbReference type="Pfam" id="PF01053">
    <property type="entry name" value="Cys_Met_Meta_PP"/>
    <property type="match status" value="1"/>
</dbReference>
<organism evidence="4 5">
    <name type="scientific">Thermophilibacter immobilis</name>
    <dbReference type="NCBI Taxonomy" id="2779519"/>
    <lineage>
        <taxon>Bacteria</taxon>
        <taxon>Bacillati</taxon>
        <taxon>Actinomycetota</taxon>
        <taxon>Coriobacteriia</taxon>
        <taxon>Coriobacteriales</taxon>
        <taxon>Atopobiaceae</taxon>
        <taxon>Thermophilibacter</taxon>
    </lineage>
</organism>
<dbReference type="AlphaFoldDB" id="A0A7S7RVG2"/>
<evidence type="ECO:0000256" key="2">
    <source>
        <dbReference type="ARBA" id="ARBA00022898"/>
    </source>
</evidence>
<dbReference type="Proteomes" id="UP000593735">
    <property type="component" value="Chromosome"/>
</dbReference>
<name>A0A7S7RVG2_9ACTN</name>
<dbReference type="PANTHER" id="PTHR11808">
    <property type="entry name" value="TRANS-SULFURATION ENZYME FAMILY MEMBER"/>
    <property type="match status" value="1"/>
</dbReference>
<dbReference type="GO" id="GO:0030170">
    <property type="term" value="F:pyridoxal phosphate binding"/>
    <property type="evidence" value="ECO:0007669"/>
    <property type="project" value="InterPro"/>
</dbReference>
<evidence type="ECO:0000313" key="4">
    <source>
        <dbReference type="EMBL" id="QOY61608.1"/>
    </source>
</evidence>
<dbReference type="GO" id="GO:0016846">
    <property type="term" value="F:carbon-sulfur lyase activity"/>
    <property type="evidence" value="ECO:0007669"/>
    <property type="project" value="TreeGrafter"/>
</dbReference>
<comment type="cofactor">
    <cofactor evidence="1 3">
        <name>pyridoxal 5'-phosphate</name>
        <dbReference type="ChEBI" id="CHEBI:597326"/>
    </cofactor>
</comment>
<dbReference type="PANTHER" id="PTHR11808:SF80">
    <property type="entry name" value="CYSTATHIONINE GAMMA-LYASE"/>
    <property type="match status" value="1"/>
</dbReference>
<dbReference type="EMBL" id="CP063767">
    <property type="protein sequence ID" value="QOY61608.1"/>
    <property type="molecule type" value="Genomic_DNA"/>
</dbReference>
<proteinExistence type="inferred from homology"/>
<accession>A0A7S7RVG2</accession>
<dbReference type="GO" id="GO:0019346">
    <property type="term" value="P:transsulfuration"/>
    <property type="evidence" value="ECO:0007669"/>
    <property type="project" value="InterPro"/>
</dbReference>
<evidence type="ECO:0000313" key="5">
    <source>
        <dbReference type="Proteomes" id="UP000593735"/>
    </source>
</evidence>
<keyword evidence="4" id="KW-0808">Transferase</keyword>
<reference evidence="4 5" key="1">
    <citation type="submission" date="2020-10" db="EMBL/GenBank/DDBJ databases">
        <title>Olsenella immobilis sp.nov., isolated from the mud in a fermentation cellar used for the production of Chinese strong-flavoured liquor.</title>
        <authorList>
            <person name="Lu L."/>
        </authorList>
    </citation>
    <scope>NUCLEOTIDE SEQUENCE [LARGE SCALE GENOMIC DNA]</scope>
    <source>
        <strain evidence="4 5">LZLJ-2</strain>
    </source>
</reference>
<dbReference type="GO" id="GO:0016740">
    <property type="term" value="F:transferase activity"/>
    <property type="evidence" value="ECO:0007669"/>
    <property type="project" value="UniProtKB-KW"/>
</dbReference>
<dbReference type="GO" id="GO:0005737">
    <property type="term" value="C:cytoplasm"/>
    <property type="evidence" value="ECO:0007669"/>
    <property type="project" value="TreeGrafter"/>
</dbReference>
<evidence type="ECO:0000256" key="3">
    <source>
        <dbReference type="RuleBase" id="RU362118"/>
    </source>
</evidence>
<dbReference type="SUPFAM" id="SSF53383">
    <property type="entry name" value="PLP-dependent transferases"/>
    <property type="match status" value="1"/>
</dbReference>
<dbReference type="InterPro" id="IPR015422">
    <property type="entry name" value="PyrdxlP-dep_Trfase_small"/>
</dbReference>
<keyword evidence="2 3" id="KW-0663">Pyridoxal phosphate</keyword>
<evidence type="ECO:0000256" key="1">
    <source>
        <dbReference type="ARBA" id="ARBA00001933"/>
    </source>
</evidence>
<protein>
    <submittedName>
        <fullName evidence="4">PLP-dependent transferase</fullName>
    </submittedName>
</protein>
<comment type="similarity">
    <text evidence="3">Belongs to the trans-sulfuration enzymes family.</text>
</comment>
<dbReference type="KEGG" id="tio:INP52_07440"/>
<dbReference type="InterPro" id="IPR015424">
    <property type="entry name" value="PyrdxlP-dep_Trfase"/>
</dbReference>
<gene>
    <name evidence="4" type="ORF">INP52_07440</name>
</gene>